<name>A0A1T4WZ41_9BACT</name>
<dbReference type="STRING" id="1121442.SAMN02745702_02825"/>
<dbReference type="OrthoDB" id="9777385at2"/>
<dbReference type="EMBL" id="FUYA01000012">
    <property type="protein sequence ID" value="SKA82653.1"/>
    <property type="molecule type" value="Genomic_DNA"/>
</dbReference>
<gene>
    <name evidence="4" type="ORF">SAMN02745702_02825</name>
</gene>
<dbReference type="Pfam" id="PF07687">
    <property type="entry name" value="M20_dimer"/>
    <property type="match status" value="1"/>
</dbReference>
<dbReference type="InterPro" id="IPR036264">
    <property type="entry name" value="Bact_exopeptidase_dim_dom"/>
</dbReference>
<dbReference type="Gene3D" id="3.40.630.10">
    <property type="entry name" value="Zn peptidases"/>
    <property type="match status" value="1"/>
</dbReference>
<dbReference type="SUPFAM" id="SSF55031">
    <property type="entry name" value="Bacterial exopeptidase dimerisation domain"/>
    <property type="match status" value="1"/>
</dbReference>
<dbReference type="Gene3D" id="3.30.70.360">
    <property type="match status" value="1"/>
</dbReference>
<dbReference type="PIRSF" id="PIRSF005962">
    <property type="entry name" value="Pept_M20D_amidohydro"/>
    <property type="match status" value="1"/>
</dbReference>
<dbReference type="CDD" id="cd03886">
    <property type="entry name" value="M20_Acy1"/>
    <property type="match status" value="1"/>
</dbReference>
<feature type="binding site" evidence="2">
    <location>
        <position position="162"/>
    </location>
    <ligand>
        <name>Mn(2+)</name>
        <dbReference type="ChEBI" id="CHEBI:29035"/>
        <label>2</label>
    </ligand>
</feature>
<evidence type="ECO:0000259" key="3">
    <source>
        <dbReference type="Pfam" id="PF07687"/>
    </source>
</evidence>
<proteinExistence type="predicted"/>
<evidence type="ECO:0000313" key="5">
    <source>
        <dbReference type="Proteomes" id="UP000189733"/>
    </source>
</evidence>
<dbReference type="GO" id="GO:0046872">
    <property type="term" value="F:metal ion binding"/>
    <property type="evidence" value="ECO:0007669"/>
    <property type="project" value="UniProtKB-KW"/>
</dbReference>
<feature type="binding site" evidence="2">
    <location>
        <position position="97"/>
    </location>
    <ligand>
        <name>Mn(2+)</name>
        <dbReference type="ChEBI" id="CHEBI:29035"/>
        <label>2</label>
    </ligand>
</feature>
<keyword evidence="2" id="KW-0479">Metal-binding</keyword>
<keyword evidence="5" id="KW-1185">Reference proteome</keyword>
<protein>
    <submittedName>
        <fullName evidence="4">Peptidase dimerisation domain-containing protein</fullName>
    </submittedName>
</protein>
<comment type="cofactor">
    <cofactor evidence="2">
        <name>Mn(2+)</name>
        <dbReference type="ChEBI" id="CHEBI:29035"/>
    </cofactor>
    <text evidence="2">The Mn(2+) ion enhances activity.</text>
</comment>
<feature type="binding site" evidence="2">
    <location>
        <position position="99"/>
    </location>
    <ligand>
        <name>Mn(2+)</name>
        <dbReference type="ChEBI" id="CHEBI:29035"/>
        <label>2</label>
    </ligand>
</feature>
<dbReference type="InterPro" id="IPR011650">
    <property type="entry name" value="Peptidase_M20_dimer"/>
</dbReference>
<keyword evidence="2" id="KW-0464">Manganese</keyword>
<dbReference type="PANTHER" id="PTHR11014:SF63">
    <property type="entry name" value="METALLOPEPTIDASE, PUTATIVE (AFU_ORTHOLOGUE AFUA_6G09600)-RELATED"/>
    <property type="match status" value="1"/>
</dbReference>
<feature type="binding site" evidence="2">
    <location>
        <position position="361"/>
    </location>
    <ligand>
        <name>Mn(2+)</name>
        <dbReference type="ChEBI" id="CHEBI:29035"/>
        <label>2</label>
    </ligand>
</feature>
<evidence type="ECO:0000313" key="4">
    <source>
        <dbReference type="EMBL" id="SKA82653.1"/>
    </source>
</evidence>
<dbReference type="Pfam" id="PF01546">
    <property type="entry name" value="Peptidase_M20"/>
    <property type="match status" value="1"/>
</dbReference>
<feature type="domain" description="Peptidase M20 dimerisation" evidence="3">
    <location>
        <begin position="186"/>
        <end position="279"/>
    </location>
</feature>
<evidence type="ECO:0000256" key="2">
    <source>
        <dbReference type="PIRSR" id="PIRSR005962-1"/>
    </source>
</evidence>
<dbReference type="InterPro" id="IPR017439">
    <property type="entry name" value="Amidohydrolase"/>
</dbReference>
<evidence type="ECO:0000256" key="1">
    <source>
        <dbReference type="ARBA" id="ARBA00022801"/>
    </source>
</evidence>
<dbReference type="GO" id="GO:0050118">
    <property type="term" value="F:N-acetyldiaminopimelate deacetylase activity"/>
    <property type="evidence" value="ECO:0007669"/>
    <property type="project" value="UniProtKB-ARBA"/>
</dbReference>
<dbReference type="RefSeq" id="WP_078686087.1">
    <property type="nucleotide sequence ID" value="NZ_FUYA01000012.1"/>
</dbReference>
<dbReference type="SUPFAM" id="SSF53187">
    <property type="entry name" value="Zn-dependent exopeptidases"/>
    <property type="match status" value="1"/>
</dbReference>
<sequence length="393" mass="41937">MKNKALAIKDEMTSLRRHFHQFPEMGYREFKTSARVREELEKLGLSCTGIARTGLVADLKKGEGPTVLVRADMDALPVQEETDLPFASQVPGCMHACGHDVHTAVLLGVVKLLRDEEFSGTFRFFFQPSEEGNYDDPDGFSGARRACAEGLLQGVDAALGLHQLSVVPTGKIVLTPKAAFAATDLFEIVVHGKAAHGGAMPEKGIDAILVASELVQTLNTVVARNISPQQTAVISIGTIEGGDAPNIVADTVRITGNIRALDEGVHKRIHELIEQRCAGVAAAHGAKIDFTVTLDIPVTYNDERMTALAQEAARKVAGADAVIADMPSMGGEDFAFIAQRVPSAFAFLGTHKPGTEAIPMHNAKMVVDEDALPIGAAYLSQAALDILRALAQK</sequence>
<accession>A0A1T4WZ41</accession>
<dbReference type="AlphaFoldDB" id="A0A1T4WZ41"/>
<dbReference type="PANTHER" id="PTHR11014">
    <property type="entry name" value="PEPTIDASE M20 FAMILY MEMBER"/>
    <property type="match status" value="1"/>
</dbReference>
<keyword evidence="1" id="KW-0378">Hydrolase</keyword>
<dbReference type="NCBIfam" id="TIGR01891">
    <property type="entry name" value="amidohydrolases"/>
    <property type="match status" value="1"/>
</dbReference>
<dbReference type="FunFam" id="3.30.70.360:FF:000001">
    <property type="entry name" value="N-acetyldiaminopimelate deacetylase"/>
    <property type="match status" value="1"/>
</dbReference>
<organism evidence="4 5">
    <name type="scientific">Desulfobaculum bizertense DSM 18034</name>
    <dbReference type="NCBI Taxonomy" id="1121442"/>
    <lineage>
        <taxon>Bacteria</taxon>
        <taxon>Pseudomonadati</taxon>
        <taxon>Thermodesulfobacteriota</taxon>
        <taxon>Desulfovibrionia</taxon>
        <taxon>Desulfovibrionales</taxon>
        <taxon>Desulfovibrionaceae</taxon>
        <taxon>Desulfobaculum</taxon>
    </lineage>
</organism>
<reference evidence="4 5" key="1">
    <citation type="submission" date="2017-02" db="EMBL/GenBank/DDBJ databases">
        <authorList>
            <person name="Peterson S.W."/>
        </authorList>
    </citation>
    <scope>NUCLEOTIDE SEQUENCE [LARGE SCALE GENOMIC DNA]</scope>
    <source>
        <strain evidence="4 5">DSM 18034</strain>
    </source>
</reference>
<dbReference type="GO" id="GO:0019877">
    <property type="term" value="P:diaminopimelate biosynthetic process"/>
    <property type="evidence" value="ECO:0007669"/>
    <property type="project" value="UniProtKB-ARBA"/>
</dbReference>
<dbReference type="Proteomes" id="UP000189733">
    <property type="component" value="Unassembled WGS sequence"/>
</dbReference>
<dbReference type="InterPro" id="IPR002933">
    <property type="entry name" value="Peptidase_M20"/>
</dbReference>
<feature type="binding site" evidence="2">
    <location>
        <position position="131"/>
    </location>
    <ligand>
        <name>Mn(2+)</name>
        <dbReference type="ChEBI" id="CHEBI:29035"/>
        <label>2</label>
    </ligand>
</feature>